<keyword evidence="2" id="KW-1185">Reference proteome</keyword>
<evidence type="ECO:0000313" key="2">
    <source>
        <dbReference type="Proteomes" id="UP000199687"/>
    </source>
</evidence>
<organism evidence="1 2">
    <name type="scientific">Gracilibacillus ureilyticus</name>
    <dbReference type="NCBI Taxonomy" id="531814"/>
    <lineage>
        <taxon>Bacteria</taxon>
        <taxon>Bacillati</taxon>
        <taxon>Bacillota</taxon>
        <taxon>Bacilli</taxon>
        <taxon>Bacillales</taxon>
        <taxon>Bacillaceae</taxon>
        <taxon>Gracilibacillus</taxon>
    </lineage>
</organism>
<proteinExistence type="predicted"/>
<dbReference type="Proteomes" id="UP000199687">
    <property type="component" value="Unassembled WGS sequence"/>
</dbReference>
<gene>
    <name evidence="1" type="ORF">SAMN04487944_12244</name>
</gene>
<accession>A0A1H9VAK9</accession>
<sequence>MLSANKCEVKLAAHSDNWANLFQEEKELLNNLLGEHIQDI</sequence>
<reference evidence="1 2" key="1">
    <citation type="submission" date="2016-10" db="EMBL/GenBank/DDBJ databases">
        <authorList>
            <person name="de Groot N.N."/>
        </authorList>
    </citation>
    <scope>NUCLEOTIDE SEQUENCE [LARGE SCALE GENOMIC DNA]</scope>
    <source>
        <strain evidence="1 2">CGMCC 1.7727</strain>
    </source>
</reference>
<dbReference type="RefSeq" id="WP_281243071.1">
    <property type="nucleotide sequence ID" value="NZ_FOGL01000022.1"/>
</dbReference>
<protein>
    <submittedName>
        <fullName evidence="1">Uncharacterized protein</fullName>
    </submittedName>
</protein>
<evidence type="ECO:0000313" key="1">
    <source>
        <dbReference type="EMBL" id="SES18303.1"/>
    </source>
</evidence>
<dbReference type="AlphaFoldDB" id="A0A1H9VAK9"/>
<dbReference type="EMBL" id="FOGL01000022">
    <property type="protein sequence ID" value="SES18303.1"/>
    <property type="molecule type" value="Genomic_DNA"/>
</dbReference>
<dbReference type="STRING" id="531814.SAMN04487944_12244"/>
<name>A0A1H9VAK9_9BACI</name>